<gene>
    <name evidence="1" type="ORF">WA026_022130</name>
</gene>
<comment type="caution">
    <text evidence="1">The sequence shown here is derived from an EMBL/GenBank/DDBJ whole genome shotgun (WGS) entry which is preliminary data.</text>
</comment>
<organism evidence="1 2">
    <name type="scientific">Henosepilachna vigintioctopunctata</name>
    <dbReference type="NCBI Taxonomy" id="420089"/>
    <lineage>
        <taxon>Eukaryota</taxon>
        <taxon>Metazoa</taxon>
        <taxon>Ecdysozoa</taxon>
        <taxon>Arthropoda</taxon>
        <taxon>Hexapoda</taxon>
        <taxon>Insecta</taxon>
        <taxon>Pterygota</taxon>
        <taxon>Neoptera</taxon>
        <taxon>Endopterygota</taxon>
        <taxon>Coleoptera</taxon>
        <taxon>Polyphaga</taxon>
        <taxon>Cucujiformia</taxon>
        <taxon>Coccinelloidea</taxon>
        <taxon>Coccinellidae</taxon>
        <taxon>Epilachninae</taxon>
        <taxon>Epilachnini</taxon>
        <taxon>Henosepilachna</taxon>
    </lineage>
</organism>
<dbReference type="Proteomes" id="UP001431783">
    <property type="component" value="Unassembled WGS sequence"/>
</dbReference>
<reference evidence="1 2" key="1">
    <citation type="submission" date="2023-03" db="EMBL/GenBank/DDBJ databases">
        <title>Genome insight into feeding habits of ladybird beetles.</title>
        <authorList>
            <person name="Li H.-S."/>
            <person name="Huang Y.-H."/>
            <person name="Pang H."/>
        </authorList>
    </citation>
    <scope>NUCLEOTIDE SEQUENCE [LARGE SCALE GENOMIC DNA]</scope>
    <source>
        <strain evidence="1">SYSU_2023b</strain>
        <tissue evidence="1">Whole body</tissue>
    </source>
</reference>
<accession>A0AAW1TY90</accession>
<evidence type="ECO:0000313" key="1">
    <source>
        <dbReference type="EMBL" id="KAK9873324.1"/>
    </source>
</evidence>
<name>A0AAW1TY90_9CUCU</name>
<dbReference type="AlphaFoldDB" id="A0AAW1TY90"/>
<dbReference type="EMBL" id="JARQZJ010000018">
    <property type="protein sequence ID" value="KAK9873324.1"/>
    <property type="molecule type" value="Genomic_DNA"/>
</dbReference>
<keyword evidence="2" id="KW-1185">Reference proteome</keyword>
<protein>
    <submittedName>
        <fullName evidence="1">Uncharacterized protein</fullName>
    </submittedName>
</protein>
<feature type="non-terminal residue" evidence="1">
    <location>
        <position position="1"/>
    </location>
</feature>
<sequence>GRHIFTQWRQLSWLRKQYKDFIIYKECGPNGCITILLLVMRRYPGKPNDDYSGKFNGASRLLSKFTLK</sequence>
<proteinExistence type="predicted"/>
<evidence type="ECO:0000313" key="2">
    <source>
        <dbReference type="Proteomes" id="UP001431783"/>
    </source>
</evidence>